<proteinExistence type="predicted"/>
<dbReference type="InterPro" id="IPR036390">
    <property type="entry name" value="WH_DNA-bd_sf"/>
</dbReference>
<dbReference type="InterPro" id="IPR036388">
    <property type="entry name" value="WH-like_DNA-bd_sf"/>
</dbReference>
<evidence type="ECO:0000256" key="3">
    <source>
        <dbReference type="ARBA" id="ARBA00023163"/>
    </source>
</evidence>
<accession>A0A562ZS18</accession>
<dbReference type="SUPFAM" id="SSF46785">
    <property type="entry name" value="Winged helix' DNA-binding domain"/>
    <property type="match status" value="1"/>
</dbReference>
<feature type="domain" description="IclR-ED" evidence="6">
    <location>
        <begin position="80"/>
        <end position="264"/>
    </location>
</feature>
<dbReference type="SUPFAM" id="SSF55781">
    <property type="entry name" value="GAF domain-like"/>
    <property type="match status" value="1"/>
</dbReference>
<reference evidence="7 8" key="1">
    <citation type="submission" date="2019-07" db="EMBL/GenBank/DDBJ databases">
        <title>Caenimonas sedimenti sp. nov., isolated from activated sludge.</title>
        <authorList>
            <person name="Xu J."/>
        </authorList>
    </citation>
    <scope>NUCLEOTIDE SEQUENCE [LARGE SCALE GENOMIC DNA]</scope>
    <source>
        <strain evidence="7 8">HX-9-20</strain>
    </source>
</reference>
<dbReference type="PROSITE" id="PS51078">
    <property type="entry name" value="ICLR_ED"/>
    <property type="match status" value="1"/>
</dbReference>
<gene>
    <name evidence="7" type="ORF">FN976_10690</name>
</gene>
<dbReference type="Gene3D" id="1.10.10.10">
    <property type="entry name" value="Winged helix-like DNA-binding domain superfamily/Winged helix DNA-binding domain"/>
    <property type="match status" value="1"/>
</dbReference>
<evidence type="ECO:0000256" key="4">
    <source>
        <dbReference type="SAM" id="MobiDB-lite"/>
    </source>
</evidence>
<name>A0A562ZS18_9BURK</name>
<keyword evidence="2" id="KW-0238">DNA-binding</keyword>
<evidence type="ECO:0000256" key="1">
    <source>
        <dbReference type="ARBA" id="ARBA00023015"/>
    </source>
</evidence>
<dbReference type="Pfam" id="PF01614">
    <property type="entry name" value="IclR_C"/>
    <property type="match status" value="1"/>
</dbReference>
<dbReference type="SMART" id="SM00346">
    <property type="entry name" value="HTH_ICLR"/>
    <property type="match status" value="1"/>
</dbReference>
<evidence type="ECO:0000313" key="8">
    <source>
        <dbReference type="Proteomes" id="UP000318199"/>
    </source>
</evidence>
<sequence length="303" mass="32505">MKRPSAPMSGSGGDDYSGPKSPLRVMHIVELLAAATNGMSLAAMTEALQIPKTSLLNHLRVMVGAGYVSLRDARYALGPAALRLGAIIAADAGVLAAARPVAAELMLRTGETVMLATLDERSAEALYLDVIYSQQDIRYSPRVGSRWPLYCTGMGRALLAFQEPSFIHRYLAETDMLRRTPRTVTERTRLRRIIDEVRGSGVVVTQGEHTIGAGAVAAPVIERDGRVRHAIGIGVPIDRLEPRRELLAALVTEAAREVSWTLGGHAAPPSKFAPQDSGNSTSSLAAAPLKRTSKARQGERRPA</sequence>
<dbReference type="PANTHER" id="PTHR30136:SF24">
    <property type="entry name" value="HTH-TYPE TRANSCRIPTIONAL REPRESSOR ALLR"/>
    <property type="match status" value="1"/>
</dbReference>
<keyword evidence="8" id="KW-1185">Reference proteome</keyword>
<evidence type="ECO:0000256" key="2">
    <source>
        <dbReference type="ARBA" id="ARBA00023125"/>
    </source>
</evidence>
<dbReference type="Pfam" id="PF09339">
    <property type="entry name" value="HTH_IclR"/>
    <property type="match status" value="1"/>
</dbReference>
<dbReference type="Proteomes" id="UP000318199">
    <property type="component" value="Unassembled WGS sequence"/>
</dbReference>
<dbReference type="InterPro" id="IPR005471">
    <property type="entry name" value="Tscrpt_reg_IclR_N"/>
</dbReference>
<comment type="caution">
    <text evidence="7">The sequence shown here is derived from an EMBL/GenBank/DDBJ whole genome shotgun (WGS) entry which is preliminary data.</text>
</comment>
<protein>
    <submittedName>
        <fullName evidence="7">IclR family transcriptional regulator</fullName>
    </submittedName>
</protein>
<dbReference type="EMBL" id="VOBQ01000008">
    <property type="protein sequence ID" value="TWO71382.1"/>
    <property type="molecule type" value="Genomic_DNA"/>
</dbReference>
<dbReference type="GO" id="GO:0003700">
    <property type="term" value="F:DNA-binding transcription factor activity"/>
    <property type="evidence" value="ECO:0007669"/>
    <property type="project" value="TreeGrafter"/>
</dbReference>
<feature type="domain" description="HTH iclR-type" evidence="5">
    <location>
        <begin position="19"/>
        <end position="79"/>
    </location>
</feature>
<dbReference type="InterPro" id="IPR029016">
    <property type="entry name" value="GAF-like_dom_sf"/>
</dbReference>
<feature type="region of interest" description="Disordered" evidence="4">
    <location>
        <begin position="264"/>
        <end position="303"/>
    </location>
</feature>
<dbReference type="PANTHER" id="PTHR30136">
    <property type="entry name" value="HELIX-TURN-HELIX TRANSCRIPTIONAL REGULATOR, ICLR FAMILY"/>
    <property type="match status" value="1"/>
</dbReference>
<evidence type="ECO:0000313" key="7">
    <source>
        <dbReference type="EMBL" id="TWO71382.1"/>
    </source>
</evidence>
<keyword evidence="3" id="KW-0804">Transcription</keyword>
<dbReference type="PROSITE" id="PS51077">
    <property type="entry name" value="HTH_ICLR"/>
    <property type="match status" value="1"/>
</dbReference>
<dbReference type="GO" id="GO:0003677">
    <property type="term" value="F:DNA binding"/>
    <property type="evidence" value="ECO:0007669"/>
    <property type="project" value="UniProtKB-KW"/>
</dbReference>
<organism evidence="7 8">
    <name type="scientific">Caenimonas sedimenti</name>
    <dbReference type="NCBI Taxonomy" id="2596921"/>
    <lineage>
        <taxon>Bacteria</taxon>
        <taxon>Pseudomonadati</taxon>
        <taxon>Pseudomonadota</taxon>
        <taxon>Betaproteobacteria</taxon>
        <taxon>Burkholderiales</taxon>
        <taxon>Comamonadaceae</taxon>
        <taxon>Caenimonas</taxon>
    </lineage>
</organism>
<dbReference type="Gene3D" id="3.30.450.40">
    <property type="match status" value="1"/>
</dbReference>
<dbReference type="InterPro" id="IPR050707">
    <property type="entry name" value="HTH_MetabolicPath_Reg"/>
</dbReference>
<evidence type="ECO:0000259" key="5">
    <source>
        <dbReference type="PROSITE" id="PS51077"/>
    </source>
</evidence>
<keyword evidence="1" id="KW-0805">Transcription regulation</keyword>
<evidence type="ECO:0000259" key="6">
    <source>
        <dbReference type="PROSITE" id="PS51078"/>
    </source>
</evidence>
<dbReference type="AlphaFoldDB" id="A0A562ZS18"/>
<dbReference type="GO" id="GO:0045892">
    <property type="term" value="P:negative regulation of DNA-templated transcription"/>
    <property type="evidence" value="ECO:0007669"/>
    <property type="project" value="TreeGrafter"/>
</dbReference>
<dbReference type="OrthoDB" id="9807558at2"/>
<dbReference type="InterPro" id="IPR014757">
    <property type="entry name" value="Tscrpt_reg_IclR_C"/>
</dbReference>